<feature type="region of interest" description="Disordered" evidence="4">
    <location>
        <begin position="1"/>
        <end position="109"/>
    </location>
</feature>
<dbReference type="GO" id="GO:0005829">
    <property type="term" value="C:cytosol"/>
    <property type="evidence" value="ECO:0007669"/>
    <property type="project" value="TreeGrafter"/>
</dbReference>
<comment type="caution">
    <text evidence="6">The sequence shown here is derived from an EMBL/GenBank/DDBJ whole genome shotgun (WGS) entry which is preliminary data.</text>
</comment>
<dbReference type="OrthoDB" id="446113at2759"/>
<dbReference type="InterPro" id="IPR000504">
    <property type="entry name" value="RRM_dom"/>
</dbReference>
<feature type="region of interest" description="Disordered" evidence="4">
    <location>
        <begin position="406"/>
        <end position="439"/>
    </location>
</feature>
<dbReference type="STRING" id="5486.A0A367XX39"/>
<feature type="region of interest" description="Disordered" evidence="4">
    <location>
        <begin position="322"/>
        <end position="387"/>
    </location>
</feature>
<evidence type="ECO:0000313" key="7">
    <source>
        <dbReference type="Proteomes" id="UP000253472"/>
    </source>
</evidence>
<keyword evidence="1" id="KW-0677">Repeat</keyword>
<feature type="compositionally biased region" description="Pro residues" evidence="4">
    <location>
        <begin position="372"/>
        <end position="387"/>
    </location>
</feature>
<organism evidence="6 7">
    <name type="scientific">Candida viswanathii</name>
    <dbReference type="NCBI Taxonomy" id="5486"/>
    <lineage>
        <taxon>Eukaryota</taxon>
        <taxon>Fungi</taxon>
        <taxon>Dikarya</taxon>
        <taxon>Ascomycota</taxon>
        <taxon>Saccharomycotina</taxon>
        <taxon>Pichiomycetes</taxon>
        <taxon>Debaryomycetaceae</taxon>
        <taxon>Candida/Lodderomyces clade</taxon>
        <taxon>Candida</taxon>
    </lineage>
</organism>
<dbReference type="PANTHER" id="PTHR47640">
    <property type="entry name" value="TRNA SELENOCYSTEINE 1-ASSOCIATED PROTEIN 1-RELATED-RELATED"/>
    <property type="match status" value="1"/>
</dbReference>
<dbReference type="EMBL" id="QLNQ01000028">
    <property type="protein sequence ID" value="RCK57382.1"/>
    <property type="molecule type" value="Genomic_DNA"/>
</dbReference>
<keyword evidence="2 3" id="KW-0694">RNA-binding</keyword>
<feature type="compositionally biased region" description="Polar residues" evidence="4">
    <location>
        <begin position="1"/>
        <end position="10"/>
    </location>
</feature>
<evidence type="ECO:0000259" key="5">
    <source>
        <dbReference type="PROSITE" id="PS50102"/>
    </source>
</evidence>
<dbReference type="SUPFAM" id="SSF54928">
    <property type="entry name" value="RNA-binding domain, RBD"/>
    <property type="match status" value="3"/>
</dbReference>
<reference evidence="6 7" key="1">
    <citation type="submission" date="2018-06" db="EMBL/GenBank/DDBJ databases">
        <title>Whole genome sequencing of Candida tropicalis (genome annotated by CSBL at Korea University).</title>
        <authorList>
            <person name="Ahn J."/>
        </authorList>
    </citation>
    <scope>NUCLEOTIDE SEQUENCE [LARGE SCALE GENOMIC DNA]</scope>
    <source>
        <strain evidence="6 7">ATCC 20962</strain>
    </source>
</reference>
<evidence type="ECO:0000313" key="6">
    <source>
        <dbReference type="EMBL" id="RCK57382.1"/>
    </source>
</evidence>
<name>A0A367XX39_9ASCO</name>
<proteinExistence type="predicted"/>
<gene>
    <name evidence="6" type="primary">NGR1_1</name>
    <name evidence="6" type="ORF">Cantr_06098</name>
</gene>
<dbReference type="InterPro" id="IPR012677">
    <property type="entry name" value="Nucleotide-bd_a/b_plait_sf"/>
</dbReference>
<protein>
    <submittedName>
        <fullName evidence="6">Negative growth regulatory protein NGR1</fullName>
    </submittedName>
</protein>
<dbReference type="PROSITE" id="PS50102">
    <property type="entry name" value="RRM"/>
    <property type="match status" value="3"/>
</dbReference>
<dbReference type="GO" id="GO:0003729">
    <property type="term" value="F:mRNA binding"/>
    <property type="evidence" value="ECO:0007669"/>
    <property type="project" value="InterPro"/>
</dbReference>
<dbReference type="InterPro" id="IPR050825">
    <property type="entry name" value="RBM42_RBP45_47-like"/>
</dbReference>
<dbReference type="Pfam" id="PF00076">
    <property type="entry name" value="RRM_1"/>
    <property type="match status" value="3"/>
</dbReference>
<dbReference type="PANTHER" id="PTHR47640:SF10">
    <property type="entry name" value="TRNA SELENOCYSTEINE 1-ASSOCIATED PROTEIN 1-RELATED"/>
    <property type="match status" value="1"/>
</dbReference>
<dbReference type="AlphaFoldDB" id="A0A367XX39"/>
<dbReference type="SMART" id="SM00360">
    <property type="entry name" value="RRM"/>
    <property type="match status" value="3"/>
</dbReference>
<feature type="compositionally biased region" description="Polar residues" evidence="4">
    <location>
        <begin position="40"/>
        <end position="67"/>
    </location>
</feature>
<keyword evidence="7" id="KW-1185">Reference proteome</keyword>
<evidence type="ECO:0000256" key="1">
    <source>
        <dbReference type="ARBA" id="ARBA00022737"/>
    </source>
</evidence>
<accession>A0A367XX39</accession>
<feature type="domain" description="RRM" evidence="5">
    <location>
        <begin position="109"/>
        <end position="212"/>
    </location>
</feature>
<sequence length="810" mass="87083">MGSYAPNNQEEYPPGGTPTSNYDTTNPLSTYSTNTNTTSPQHQDSVTSPPSKVTINPHTTSSTASHQHQQEQELLSGYTVPNPPVSTQQSTAIASEQDPGSGAELDKPRTLWMGDLDPWLDEKGIQDLWWSILQKKVTIKIIKPKNPKSDPTFHGLTNSGYCFVEFETFEDAQQALSLNGQLLPDIAMPSQQHFPNNPDNQKKYFRLNWASGATLSAPIVQTPEFSLFVGDLSASTTEAHLLAFFQKSFPNSIKTVRVMTDPISGKSRCFGFVRFTEELERQRALVEMNGVWFAGRPLRVALATPRTTGRRFHNNHQLPYFQHQQHQHQPHTQQSAPPLLGQPPPTMGGNDYFNIDPSSAPPPQSGSRGGGGPPPPEMMFMAPPPVGPNGSSPMYAYYGQGAPGQDLEGLNLDLGGSPNPALLQQQQRQPQQQQQQQFADPNNTTVFVGGLSSEVNEPTLYTLFKPFGMIQQVKIPPGKNCGFVKYSTREEAEEAIAAMQGFIIGGNRVRLSWGRVSMSNKKYQQQQHQVAHAAQMQVAAALSMGMDPASAIAAAAAAAAGGYPPNMAPPGAPPGVPPPSQHAAQVAAGMPGGMSGVSPVPPPTGGVGAGGVPPNMGSMNIPPPPPPMHGMGLPMMPQFQGLPPHHTHQYSSDEGSGSADTSGTGYDNNNHNHGNNDNNRNMPPSVFLGDVGGIPGGLGGSGDQYVGDLTNAMGGMSLGDTREGGAGYGYMMPSGYGGYGLADMSQYQQLFPEEEGRDYEEEREYEEEGEEEDRDGDGDETEDINGKEAEEEAGQEEKGEDEKEEEEAKE</sequence>
<feature type="compositionally biased region" description="Acidic residues" evidence="4">
    <location>
        <begin position="752"/>
        <end position="794"/>
    </location>
</feature>
<dbReference type="Gene3D" id="3.30.70.330">
    <property type="match status" value="3"/>
</dbReference>
<feature type="compositionally biased region" description="Low complexity" evidence="4">
    <location>
        <begin position="667"/>
        <end position="681"/>
    </location>
</feature>
<feature type="domain" description="RRM" evidence="5">
    <location>
        <begin position="444"/>
        <end position="516"/>
    </location>
</feature>
<feature type="compositionally biased region" description="Basic and acidic residues" evidence="4">
    <location>
        <begin position="795"/>
        <end position="810"/>
    </location>
</feature>
<feature type="region of interest" description="Disordered" evidence="4">
    <location>
        <begin position="747"/>
        <end position="810"/>
    </location>
</feature>
<feature type="region of interest" description="Disordered" evidence="4">
    <location>
        <begin position="639"/>
        <end position="684"/>
    </location>
</feature>
<dbReference type="FunFam" id="3.30.70.330:FF:000463">
    <property type="entry name" value="Nuclear acid binding"/>
    <property type="match status" value="1"/>
</dbReference>
<feature type="compositionally biased region" description="Polar residues" evidence="4">
    <location>
        <begin position="85"/>
        <end position="94"/>
    </location>
</feature>
<dbReference type="Proteomes" id="UP000253472">
    <property type="component" value="Unassembled WGS sequence"/>
</dbReference>
<feature type="compositionally biased region" description="Polar residues" evidence="4">
    <location>
        <begin position="649"/>
        <end position="666"/>
    </location>
</feature>
<evidence type="ECO:0000256" key="2">
    <source>
        <dbReference type="ARBA" id="ARBA00022884"/>
    </source>
</evidence>
<dbReference type="InterPro" id="IPR035979">
    <property type="entry name" value="RBD_domain_sf"/>
</dbReference>
<feature type="compositionally biased region" description="Low complexity" evidence="4">
    <location>
        <begin position="424"/>
        <end position="437"/>
    </location>
</feature>
<feature type="compositionally biased region" description="Low complexity" evidence="4">
    <location>
        <begin position="24"/>
        <end position="39"/>
    </location>
</feature>
<evidence type="ECO:0000256" key="4">
    <source>
        <dbReference type="SAM" id="MobiDB-lite"/>
    </source>
</evidence>
<feature type="domain" description="RRM" evidence="5">
    <location>
        <begin position="225"/>
        <end position="305"/>
    </location>
</feature>
<evidence type="ECO:0000256" key="3">
    <source>
        <dbReference type="PROSITE-ProRule" id="PRU00176"/>
    </source>
</evidence>